<evidence type="ECO:0000313" key="3">
    <source>
        <dbReference type="EMBL" id="QKS56629.1"/>
    </source>
</evidence>
<dbReference type="AlphaFoldDB" id="A0A2V4V9T3"/>
<gene>
    <name evidence="2" type="ORF">DFQ00_105169</name>
    <name evidence="3" type="ORF">HUB98_09950</name>
</gene>
<protein>
    <recommendedName>
        <fullName evidence="6">Lipoprotein</fullName>
    </recommendedName>
</protein>
<evidence type="ECO:0000256" key="1">
    <source>
        <dbReference type="SAM" id="SignalP"/>
    </source>
</evidence>
<sequence length="264" mass="30182">MRKILISCSILILLSGCVQDPSPATLETSTKKSEELPNEYNEKIALLENTVPKEESYFFQTKEFKIYLPYAVDFIDISKIELFSDGNLVAEIPNQESIQLQDKHILVLQANKRINHFDSVTLTDAHDNHIEIPVGDYYYEGQSSDDTIPNNKEAFIRSKHYKQAKGSLIYTIEFTKVEGANIQFSVPASIQKIASVEEQKTISETADTITYEFRIDIPKEYFIDQDITNLNLELKAEQINNSLRKTIFKAFIPINVDEYSIKAP</sequence>
<dbReference type="Proteomes" id="UP000247790">
    <property type="component" value="Unassembled WGS sequence"/>
</dbReference>
<keyword evidence="5" id="KW-1185">Reference proteome</keyword>
<feature type="chain" id="PRO_5039290818" description="Lipoprotein" evidence="1">
    <location>
        <begin position="21"/>
        <end position="264"/>
    </location>
</feature>
<organism evidence="2 4">
    <name type="scientific">Paenibacillus barcinonensis</name>
    <dbReference type="NCBI Taxonomy" id="198119"/>
    <lineage>
        <taxon>Bacteria</taxon>
        <taxon>Bacillati</taxon>
        <taxon>Bacillota</taxon>
        <taxon>Bacilli</taxon>
        <taxon>Bacillales</taxon>
        <taxon>Paenibacillaceae</taxon>
        <taxon>Paenibacillus</taxon>
    </lineage>
</organism>
<evidence type="ECO:0000313" key="5">
    <source>
        <dbReference type="Proteomes" id="UP000509327"/>
    </source>
</evidence>
<feature type="signal peptide" evidence="1">
    <location>
        <begin position="1"/>
        <end position="20"/>
    </location>
</feature>
<dbReference type="Proteomes" id="UP000509327">
    <property type="component" value="Chromosome"/>
</dbReference>
<name>A0A2V4V9T3_PAEBA</name>
<proteinExistence type="predicted"/>
<evidence type="ECO:0000313" key="2">
    <source>
        <dbReference type="EMBL" id="PYE49665.1"/>
    </source>
</evidence>
<reference evidence="2 4" key="1">
    <citation type="submission" date="2018-06" db="EMBL/GenBank/DDBJ databases">
        <title>Genomic Encyclopedia of Type Strains, Phase III (KMG-III): the genomes of soil and plant-associated and newly described type strains.</title>
        <authorList>
            <person name="Whitman W."/>
        </authorList>
    </citation>
    <scope>NUCLEOTIDE SEQUENCE [LARGE SCALE GENOMIC DNA]</scope>
    <source>
        <strain evidence="2 4">CECT 7022</strain>
    </source>
</reference>
<dbReference type="EMBL" id="CP054614">
    <property type="protein sequence ID" value="QKS56629.1"/>
    <property type="molecule type" value="Genomic_DNA"/>
</dbReference>
<dbReference type="RefSeq" id="WP_110896364.1">
    <property type="nucleotide sequence ID" value="NZ_CP054614.1"/>
</dbReference>
<dbReference type="PROSITE" id="PS51257">
    <property type="entry name" value="PROKAR_LIPOPROTEIN"/>
    <property type="match status" value="1"/>
</dbReference>
<accession>A0A2V4V9T3</accession>
<dbReference type="EMBL" id="QJSW01000005">
    <property type="protein sequence ID" value="PYE49665.1"/>
    <property type="molecule type" value="Genomic_DNA"/>
</dbReference>
<keyword evidence="1" id="KW-0732">Signal</keyword>
<evidence type="ECO:0008006" key="6">
    <source>
        <dbReference type="Google" id="ProtNLM"/>
    </source>
</evidence>
<dbReference type="OrthoDB" id="9870823at2"/>
<reference evidence="3 5" key="2">
    <citation type="submission" date="2020-06" db="EMBL/GenBank/DDBJ databases">
        <title>Complete genome of Paenibacillus barcinonensis KACC11450.</title>
        <authorList>
            <person name="Kim M."/>
            <person name="Park Y.-J."/>
            <person name="Shin J.-H."/>
        </authorList>
    </citation>
    <scope>NUCLEOTIDE SEQUENCE [LARGE SCALE GENOMIC DNA]</scope>
    <source>
        <strain evidence="3 5">KACC11450</strain>
    </source>
</reference>
<evidence type="ECO:0000313" key="4">
    <source>
        <dbReference type="Proteomes" id="UP000247790"/>
    </source>
</evidence>